<dbReference type="Pfam" id="PF20505">
    <property type="entry name" value="DUF6731"/>
    <property type="match status" value="1"/>
</dbReference>
<dbReference type="InterPro" id="IPR046618">
    <property type="entry name" value="DUF6731"/>
</dbReference>
<dbReference type="EMBL" id="CP067393">
    <property type="protein sequence ID" value="QQP85019.1"/>
    <property type="molecule type" value="Genomic_DNA"/>
</dbReference>
<gene>
    <name evidence="1" type="ORF">JHT90_11560</name>
</gene>
<reference evidence="1 2" key="1">
    <citation type="submission" date="2021-01" db="EMBL/GenBank/DDBJ databases">
        <title>Entomomonas sp. F2A isolated from a house cricket (Acheta domesticus).</title>
        <authorList>
            <person name="Spergser J."/>
            <person name="Busse H.-J."/>
        </authorList>
    </citation>
    <scope>NUCLEOTIDE SEQUENCE [LARGE SCALE GENOMIC DNA]</scope>
    <source>
        <strain evidence="1 2">F2A</strain>
    </source>
</reference>
<evidence type="ECO:0000313" key="2">
    <source>
        <dbReference type="Proteomes" id="UP000595278"/>
    </source>
</evidence>
<accession>A0A974NEB0</accession>
<dbReference type="AlphaFoldDB" id="A0A974NEB0"/>
<organism evidence="1 2">
    <name type="scientific">Entomomonas asaccharolytica</name>
    <dbReference type="NCBI Taxonomy" id="2785331"/>
    <lineage>
        <taxon>Bacteria</taxon>
        <taxon>Pseudomonadati</taxon>
        <taxon>Pseudomonadota</taxon>
        <taxon>Gammaproteobacteria</taxon>
        <taxon>Pseudomonadales</taxon>
        <taxon>Pseudomonadaceae</taxon>
        <taxon>Entomomonas</taxon>
    </lineage>
</organism>
<proteinExistence type="predicted"/>
<sequence>MSDPLQKRKYTIDFFQITIMPTAEINEVESGFEMMMDDQIDSTLTTSNYLYDLWGVKKRTRPVSIAGEFRKFRKQDLEYGLPKNEGQPLDLGENGLIEKNCFVYYPENQILGWCRNGNACTTKRLETFLQEKWGTDVSIIPVIRADAIKRLLSGNSILKRIEITVPKPTNPDMIPSNDFSAQTLQMLNSSDADSMYVEMRIDGRKGNSNKSLKDNLKFAVRELFEMGATKAKAVVDENGAIYPIDLIADRVYSIQEIETNGNPPSGTIHKVIDSAMNECRESINEYFGTGDKKL</sequence>
<dbReference type="KEGG" id="eaz:JHT90_11560"/>
<protein>
    <submittedName>
        <fullName evidence="1">Uncharacterized protein</fullName>
    </submittedName>
</protein>
<dbReference type="Proteomes" id="UP000595278">
    <property type="component" value="Chromosome"/>
</dbReference>
<evidence type="ECO:0000313" key="1">
    <source>
        <dbReference type="EMBL" id="QQP85019.1"/>
    </source>
</evidence>
<name>A0A974NEB0_9GAMM</name>
<dbReference type="RefSeq" id="WP_201091101.1">
    <property type="nucleotide sequence ID" value="NZ_CP067393.1"/>
</dbReference>
<keyword evidence="2" id="KW-1185">Reference proteome</keyword>